<dbReference type="GO" id="GO:0018279">
    <property type="term" value="P:protein N-linked glycosylation via asparagine"/>
    <property type="evidence" value="ECO:0007669"/>
    <property type="project" value="TreeGrafter"/>
</dbReference>
<feature type="compositionally biased region" description="Basic and acidic residues" evidence="1">
    <location>
        <begin position="159"/>
        <end position="170"/>
    </location>
</feature>
<dbReference type="WBParaSite" id="HPLM_0001539901-mRNA-1">
    <property type="protein sequence ID" value="HPLM_0001539901-mRNA-1"/>
    <property type="gene ID" value="HPLM_0001539901"/>
</dbReference>
<dbReference type="PANTHER" id="PTHR11226">
    <property type="entry name" value="UDP-GLUCOSE GLYCOPROTEIN:GLUCOSYLTRANSFERASE"/>
    <property type="match status" value="1"/>
</dbReference>
<accession>A0A0N4WUR2</accession>
<organism evidence="5">
    <name type="scientific">Haemonchus placei</name>
    <name type="common">Barber's pole worm</name>
    <dbReference type="NCBI Taxonomy" id="6290"/>
    <lineage>
        <taxon>Eukaryota</taxon>
        <taxon>Metazoa</taxon>
        <taxon>Ecdysozoa</taxon>
        <taxon>Nematoda</taxon>
        <taxon>Chromadorea</taxon>
        <taxon>Rhabditida</taxon>
        <taxon>Rhabditina</taxon>
        <taxon>Rhabditomorpha</taxon>
        <taxon>Strongyloidea</taxon>
        <taxon>Trichostrongylidae</taxon>
        <taxon>Haemonchus</taxon>
    </lineage>
</organism>
<evidence type="ECO:0000313" key="3">
    <source>
        <dbReference type="EMBL" id="VDO56446.1"/>
    </source>
</evidence>
<dbReference type="GO" id="GO:0051082">
    <property type="term" value="F:unfolded protein binding"/>
    <property type="evidence" value="ECO:0007669"/>
    <property type="project" value="TreeGrafter"/>
</dbReference>
<dbReference type="Proteomes" id="UP000268014">
    <property type="component" value="Unassembled WGS sequence"/>
</dbReference>
<dbReference type="OrthoDB" id="5820594at2759"/>
<proteinExistence type="predicted"/>
<dbReference type="PANTHER" id="PTHR11226:SF0">
    <property type="entry name" value="UDP-GLUCOSE:GLYCOPROTEIN GLUCOSYLTRANSFERASE"/>
    <property type="match status" value="1"/>
</dbReference>
<dbReference type="EMBL" id="UZAF01018964">
    <property type="protein sequence ID" value="VDO56446.1"/>
    <property type="molecule type" value="Genomic_DNA"/>
</dbReference>
<evidence type="ECO:0000313" key="5">
    <source>
        <dbReference type="WBParaSite" id="HPLM_0001539901-mRNA-1"/>
    </source>
</evidence>
<dbReference type="InterPro" id="IPR040693">
    <property type="entry name" value="UGGT_TRXL_1"/>
</dbReference>
<gene>
    <name evidence="3" type="ORF">HPLM_LOCUS15391</name>
</gene>
<dbReference type="Pfam" id="PF18400">
    <property type="entry name" value="Thioredoxin_12"/>
    <property type="match status" value="1"/>
</dbReference>
<dbReference type="AlphaFoldDB" id="A0A0N4WUR2"/>
<dbReference type="GO" id="GO:0003980">
    <property type="term" value="F:UDP-glucose:glycoprotein glucosyltransferase activity"/>
    <property type="evidence" value="ECO:0007669"/>
    <property type="project" value="InterPro"/>
</dbReference>
<evidence type="ECO:0000259" key="2">
    <source>
        <dbReference type="Pfam" id="PF18400"/>
    </source>
</evidence>
<name>A0A0N4WUR2_HAEPC</name>
<evidence type="ECO:0000256" key="1">
    <source>
        <dbReference type="SAM" id="MobiDB-lite"/>
    </source>
</evidence>
<protein>
    <submittedName>
        <fullName evidence="5">Thioredoxin_12 domain-containing protein</fullName>
    </submittedName>
</protein>
<feature type="region of interest" description="Disordered" evidence="1">
    <location>
        <begin position="159"/>
        <end position="179"/>
    </location>
</feature>
<feature type="domain" description="UGGT thioredoxin-like" evidence="2">
    <location>
        <begin position="2"/>
        <end position="124"/>
    </location>
</feature>
<keyword evidence="4" id="KW-1185">Reference proteome</keyword>
<dbReference type="GO" id="GO:0005783">
    <property type="term" value="C:endoplasmic reticulum"/>
    <property type="evidence" value="ECO:0007669"/>
    <property type="project" value="TreeGrafter"/>
</dbReference>
<dbReference type="GO" id="GO:0036503">
    <property type="term" value="P:ERAD pathway"/>
    <property type="evidence" value="ECO:0007669"/>
    <property type="project" value="TreeGrafter"/>
</dbReference>
<dbReference type="InterPro" id="IPR009448">
    <property type="entry name" value="UDP-g_GGtrans"/>
</dbReference>
<reference evidence="3 4" key="2">
    <citation type="submission" date="2018-11" db="EMBL/GenBank/DDBJ databases">
        <authorList>
            <consortium name="Pathogen Informatics"/>
        </authorList>
    </citation>
    <scope>NUCLEOTIDE SEQUENCE [LARGE SCALE GENOMIC DNA]</scope>
    <source>
        <strain evidence="3 4">MHpl1</strain>
    </source>
</reference>
<evidence type="ECO:0000313" key="4">
    <source>
        <dbReference type="Proteomes" id="UP000268014"/>
    </source>
</evidence>
<dbReference type="STRING" id="6290.A0A0N4WUR2"/>
<sequence>MLSAPLIDLLKLSLSLRIYSPSVQLFQQIGADHALPCVAFFDVHGLKGCDASELENAVESSHGRDSPALLSIDHVFNLGRQAETTAIIYGEIGTQEWLQLHAKAVELASARRIQYVLRHYMKCTDTPIAKVSLSGYGVELAIKNTEYKVVDISRGEMGENHDIEDFHGPDEGEAAETMA</sequence>
<reference evidence="5" key="1">
    <citation type="submission" date="2017-02" db="UniProtKB">
        <authorList>
            <consortium name="WormBaseParasite"/>
        </authorList>
    </citation>
    <scope>IDENTIFICATION</scope>
</reference>